<dbReference type="GO" id="GO:0046872">
    <property type="term" value="F:metal ion binding"/>
    <property type="evidence" value="ECO:0007669"/>
    <property type="project" value="UniProtKB-KW"/>
</dbReference>
<dbReference type="InterPro" id="IPR006357">
    <property type="entry name" value="HAD-SF_hydro_IIA"/>
</dbReference>
<comment type="cofactor">
    <cofactor evidence="4">
        <name>Mg(2+)</name>
        <dbReference type="ChEBI" id="CHEBI:18420"/>
    </cofactor>
    <text evidence="4">Divalent metal ions. Mg(2+) is the most effective.</text>
</comment>
<sequence length="308" mass="34348">MQQTTESRKRKPVLLNENNITAFLDENDTLLCDCDGVIWTPSKIIPFAKEAVDCFKDAKKKVLFVTNNSLQSPLPRFEKLGYSVQEHDVAYPPLAVAQHLRSIGLTKKAFVVAHEHFKDRLRNQGITVVPAKKEEGARLVKEDILALLSGIQDDSDIGAVVIDVDFNLCYDDLVKAANHLRRPDCLFFVGASDSKVCLESGKVLLGPGYFVSMLEDCTGRKAEVIGKPGRLMIDGYLKKFHAMDMKRTVFVGDTLVQDMGLAHACGMKKLLVLTGMAKLEDLDSCDSDLIPDYYINSFGDFYHLLNKK</sequence>
<dbReference type="OrthoDB" id="413953at2759"/>
<feature type="active site" description="Proton donor" evidence="2">
    <location>
        <position position="35"/>
    </location>
</feature>
<dbReference type="PANTHER" id="PTHR19288">
    <property type="entry name" value="4-NITROPHENYLPHOSPHATASE-RELATED"/>
    <property type="match status" value="1"/>
</dbReference>
<dbReference type="GO" id="GO:0016791">
    <property type="term" value="F:phosphatase activity"/>
    <property type="evidence" value="ECO:0007669"/>
    <property type="project" value="TreeGrafter"/>
</dbReference>
<keyword evidence="4" id="KW-0460">Magnesium</keyword>
<accession>A0A6J1TM68</accession>
<dbReference type="InterPro" id="IPR023214">
    <property type="entry name" value="HAD_sf"/>
</dbReference>
<feature type="binding site" evidence="3">
    <location>
        <position position="227"/>
    </location>
    <ligand>
        <name>substrate</name>
    </ligand>
</feature>
<proteinExistence type="inferred from homology"/>
<feature type="active site" description="Nucleophile" evidence="2">
    <location>
        <position position="33"/>
    </location>
</feature>
<evidence type="ECO:0000256" key="3">
    <source>
        <dbReference type="PIRSR" id="PIRSR000915-2"/>
    </source>
</evidence>
<feature type="binding site" evidence="4">
    <location>
        <position position="35"/>
    </location>
    <ligand>
        <name>Mg(2+)</name>
        <dbReference type="ChEBI" id="CHEBI:18420"/>
    </ligand>
</feature>
<organism evidence="5 6">
    <name type="scientific">Frankliniella occidentalis</name>
    <name type="common">Western flower thrips</name>
    <name type="synonym">Euthrips occidentalis</name>
    <dbReference type="NCBI Taxonomy" id="133901"/>
    <lineage>
        <taxon>Eukaryota</taxon>
        <taxon>Metazoa</taxon>
        <taxon>Ecdysozoa</taxon>
        <taxon>Arthropoda</taxon>
        <taxon>Hexapoda</taxon>
        <taxon>Insecta</taxon>
        <taxon>Pterygota</taxon>
        <taxon>Neoptera</taxon>
        <taxon>Paraneoptera</taxon>
        <taxon>Thysanoptera</taxon>
        <taxon>Terebrantia</taxon>
        <taxon>Thripoidea</taxon>
        <taxon>Thripidae</taxon>
        <taxon>Frankliniella</taxon>
    </lineage>
</organism>
<dbReference type="Gene3D" id="3.40.50.1000">
    <property type="entry name" value="HAD superfamily/HAD-like"/>
    <property type="match status" value="2"/>
</dbReference>
<dbReference type="InterPro" id="IPR036412">
    <property type="entry name" value="HAD-like_sf"/>
</dbReference>
<dbReference type="GO" id="GO:0005737">
    <property type="term" value="C:cytoplasm"/>
    <property type="evidence" value="ECO:0007669"/>
    <property type="project" value="TreeGrafter"/>
</dbReference>
<feature type="binding site" evidence="4">
    <location>
        <position position="253"/>
    </location>
    <ligand>
        <name>Mg(2+)</name>
        <dbReference type="ChEBI" id="CHEBI:18420"/>
    </ligand>
</feature>
<evidence type="ECO:0000313" key="6">
    <source>
        <dbReference type="RefSeq" id="XP_026291931.1"/>
    </source>
</evidence>
<evidence type="ECO:0000313" key="5">
    <source>
        <dbReference type="Proteomes" id="UP000504606"/>
    </source>
</evidence>
<keyword evidence="4" id="KW-0479">Metal-binding</keyword>
<dbReference type="PANTHER" id="PTHR19288:SF4">
    <property type="entry name" value="RE04130P-RELATED"/>
    <property type="match status" value="1"/>
</dbReference>
<gene>
    <name evidence="6" type="primary">LOC113216401</name>
</gene>
<keyword evidence="5" id="KW-1185">Reference proteome</keyword>
<evidence type="ECO:0000256" key="2">
    <source>
        <dbReference type="PIRSR" id="PIRSR000915-1"/>
    </source>
</evidence>
<reference evidence="6" key="1">
    <citation type="submission" date="2025-08" db="UniProtKB">
        <authorList>
            <consortium name="RefSeq"/>
        </authorList>
    </citation>
    <scope>IDENTIFICATION</scope>
    <source>
        <tissue evidence="6">Whole organism</tissue>
    </source>
</reference>
<dbReference type="Pfam" id="PF13242">
    <property type="entry name" value="Hydrolase_like"/>
    <property type="match status" value="1"/>
</dbReference>
<dbReference type="GeneID" id="113216401"/>
<dbReference type="RefSeq" id="XP_026291931.1">
    <property type="nucleotide sequence ID" value="XM_026436146.2"/>
</dbReference>
<feature type="binding site" evidence="4">
    <location>
        <position position="33"/>
    </location>
    <ligand>
        <name>Mg(2+)</name>
        <dbReference type="ChEBI" id="CHEBI:18420"/>
    </ligand>
</feature>
<name>A0A6J1TM68_FRAOC</name>
<dbReference type="SUPFAM" id="SSF56784">
    <property type="entry name" value="HAD-like"/>
    <property type="match status" value="1"/>
</dbReference>
<dbReference type="KEGG" id="foc:113216401"/>
<comment type="similarity">
    <text evidence="1">Belongs to the HAD-like hydrolase superfamily.</text>
</comment>
<dbReference type="AlphaFoldDB" id="A0A6J1TM68"/>
<evidence type="ECO:0000256" key="1">
    <source>
        <dbReference type="PIRNR" id="PIRNR000915"/>
    </source>
</evidence>
<evidence type="ECO:0000256" key="4">
    <source>
        <dbReference type="PIRSR" id="PIRSR000915-3"/>
    </source>
</evidence>
<keyword evidence="1" id="KW-0378">Hydrolase</keyword>
<dbReference type="NCBIfam" id="TIGR01460">
    <property type="entry name" value="HAD-SF-IIA"/>
    <property type="match status" value="1"/>
</dbReference>
<dbReference type="PIRSF" id="PIRSF000915">
    <property type="entry name" value="PGP-type_phosphatase"/>
    <property type="match status" value="1"/>
</dbReference>
<dbReference type="Pfam" id="PF13344">
    <property type="entry name" value="Hydrolase_6"/>
    <property type="match status" value="1"/>
</dbReference>
<dbReference type="Proteomes" id="UP000504606">
    <property type="component" value="Unplaced"/>
</dbReference>
<protein>
    <submittedName>
        <fullName evidence="6">Glycerol-3-phosphate phosphatase isoform X1</fullName>
    </submittedName>
</protein>